<feature type="transmembrane region" description="Helical" evidence="1">
    <location>
        <begin position="367"/>
        <end position="386"/>
    </location>
</feature>
<reference evidence="2 3" key="1">
    <citation type="submission" date="2016-11" db="EMBL/GenBank/DDBJ databases">
        <title>Rahnella oryzae sp. nov., isolated from rice root.</title>
        <authorList>
            <person name="Zhang X.-X."/>
            <person name="Zhang J."/>
        </authorList>
    </citation>
    <scope>NUCLEOTIDE SEQUENCE [LARGE SCALE GENOMIC DNA]</scope>
    <source>
        <strain evidence="2 3">J11-6</strain>
    </source>
</reference>
<organism evidence="2 3">
    <name type="scientific">Serratia oryzae</name>
    <dbReference type="NCBI Taxonomy" id="2034155"/>
    <lineage>
        <taxon>Bacteria</taxon>
        <taxon>Pseudomonadati</taxon>
        <taxon>Pseudomonadota</taxon>
        <taxon>Gammaproteobacteria</taxon>
        <taxon>Enterobacterales</taxon>
        <taxon>Yersiniaceae</taxon>
        <taxon>Serratia</taxon>
    </lineage>
</organism>
<protein>
    <recommendedName>
        <fullName evidence="4">Oligosaccharide repeat unit polymerase</fullName>
    </recommendedName>
</protein>
<feature type="transmembrane region" description="Helical" evidence="1">
    <location>
        <begin position="194"/>
        <end position="215"/>
    </location>
</feature>
<feature type="transmembrane region" description="Helical" evidence="1">
    <location>
        <begin position="392"/>
        <end position="410"/>
    </location>
</feature>
<feature type="transmembrane region" description="Helical" evidence="1">
    <location>
        <begin position="16"/>
        <end position="37"/>
    </location>
</feature>
<comment type="caution">
    <text evidence="2">The sequence shown here is derived from an EMBL/GenBank/DDBJ whole genome shotgun (WGS) entry which is preliminary data.</text>
</comment>
<keyword evidence="1" id="KW-1133">Transmembrane helix</keyword>
<dbReference type="NCBIfam" id="NF033860">
    <property type="entry name" value="Wzy_O6_O28"/>
    <property type="match status" value="1"/>
</dbReference>
<evidence type="ECO:0000313" key="3">
    <source>
        <dbReference type="Proteomes" id="UP000216021"/>
    </source>
</evidence>
<feature type="transmembrane region" description="Helical" evidence="1">
    <location>
        <begin position="300"/>
        <end position="319"/>
    </location>
</feature>
<keyword evidence="1" id="KW-0812">Transmembrane</keyword>
<feature type="transmembrane region" description="Helical" evidence="1">
    <location>
        <begin position="128"/>
        <end position="148"/>
    </location>
</feature>
<feature type="transmembrane region" description="Helical" evidence="1">
    <location>
        <begin position="331"/>
        <end position="355"/>
    </location>
</feature>
<dbReference type="STRING" id="2034155.BMI79_11565"/>
<evidence type="ECO:0000313" key="2">
    <source>
        <dbReference type="EMBL" id="OMQ23061.1"/>
    </source>
</evidence>
<name>A0A1S8CJD5_9GAMM</name>
<dbReference type="EMBL" id="MOXD01000005">
    <property type="protein sequence ID" value="OMQ23061.1"/>
    <property type="molecule type" value="Genomic_DNA"/>
</dbReference>
<evidence type="ECO:0008006" key="4">
    <source>
        <dbReference type="Google" id="ProtNLM"/>
    </source>
</evidence>
<proteinExistence type="predicted"/>
<accession>A0A1S8CJD5</accession>
<gene>
    <name evidence="2" type="ORF">BMI79_11565</name>
</gene>
<feature type="transmembrane region" description="Helical" evidence="1">
    <location>
        <begin position="160"/>
        <end position="188"/>
    </location>
</feature>
<feature type="transmembrane region" description="Helical" evidence="1">
    <location>
        <begin position="89"/>
        <end position="108"/>
    </location>
</feature>
<dbReference type="AlphaFoldDB" id="A0A1S8CJD5"/>
<keyword evidence="1" id="KW-0472">Membrane</keyword>
<dbReference type="RefSeq" id="WP_076942350.1">
    <property type="nucleotide sequence ID" value="NZ_MOXD01000005.1"/>
</dbReference>
<evidence type="ECO:0000256" key="1">
    <source>
        <dbReference type="SAM" id="Phobius"/>
    </source>
</evidence>
<keyword evidence="3" id="KW-1185">Reference proteome</keyword>
<dbReference type="Proteomes" id="UP000216021">
    <property type="component" value="Unassembled WGS sequence"/>
</dbReference>
<sequence>MIGFDKIIVGIVKKHLSFVYVSANVICAILFSINGYLGGDFSGSVISNASNLFISLLIVIFFIFLYQYVIFSLAESINVPSVSYEPRSILDITVLLLSFLGAYGAIVYDIGVVGVGADSNSSFIVVKLISYVVSIFQPVWFCLIYIYYRVCVGFNKLFFVNVIVYTILILATGQTVQFIALIYVYMYIYFNRKHIFPLSRLIWLSILGVLTYPFFRFLKYSIIASSAYDVEVGIMMQNAITEKTPYDIYIDMLFVGLERFQVVANTEYLLTNFSSISSNYIPSLSSFLSGFWLFDSIYKMLGYGITVVPTPQVYLATMINGADNWASHIGLYGYMVFFGSNAIFVYVISIIMIIFSVVISKFIIKSPFFILISWISSFILIVHGWVIQYMSFLQALIIFAFFIIFCRFFIKK</sequence>
<feature type="transmembrane region" description="Helical" evidence="1">
    <location>
        <begin position="49"/>
        <end position="69"/>
    </location>
</feature>
<dbReference type="OrthoDB" id="7068279at2"/>